<reference evidence="3" key="2">
    <citation type="submission" date="2023-03" db="EMBL/GenBank/DDBJ databases">
        <authorList>
            <person name="Inwood S.N."/>
            <person name="Skelly J.G."/>
            <person name="Guhlin J."/>
            <person name="Harrop T.W.R."/>
            <person name="Goldson S.G."/>
            <person name="Dearden P.K."/>
        </authorList>
    </citation>
    <scope>NUCLEOTIDE SEQUENCE</scope>
    <source>
        <strain evidence="3">Irish</strain>
        <tissue evidence="3">Whole body</tissue>
    </source>
</reference>
<evidence type="ECO:0000256" key="1">
    <source>
        <dbReference type="SAM" id="Coils"/>
    </source>
</evidence>
<evidence type="ECO:0000313" key="4">
    <source>
        <dbReference type="Proteomes" id="UP001168990"/>
    </source>
</evidence>
<name>A0AA39KKW5_9HYME</name>
<feature type="compositionally biased region" description="Polar residues" evidence="2">
    <location>
        <begin position="1"/>
        <end position="10"/>
    </location>
</feature>
<proteinExistence type="predicted"/>
<keyword evidence="4" id="KW-1185">Reference proteome</keyword>
<dbReference type="AlphaFoldDB" id="A0AA39KKW5"/>
<reference evidence="3" key="1">
    <citation type="journal article" date="2023" name="bioRxiv">
        <title>Scaffold-level genome assemblies of two parasitoid biocontrol wasps reveal the parthenogenesis mechanism and an associated novel virus.</title>
        <authorList>
            <person name="Inwood S."/>
            <person name="Skelly J."/>
            <person name="Guhlin J."/>
            <person name="Harrop T."/>
            <person name="Goldson S."/>
            <person name="Dearden P."/>
        </authorList>
    </citation>
    <scope>NUCLEOTIDE SEQUENCE</scope>
    <source>
        <strain evidence="3">Irish</strain>
        <tissue evidence="3">Whole body</tissue>
    </source>
</reference>
<gene>
    <name evidence="3" type="ORF">PV328_003783</name>
</gene>
<accession>A0AA39KKW5</accession>
<protein>
    <submittedName>
        <fullName evidence="3">Uncharacterized protein</fullName>
    </submittedName>
</protein>
<evidence type="ECO:0000313" key="3">
    <source>
        <dbReference type="EMBL" id="KAK0165250.1"/>
    </source>
</evidence>
<dbReference type="EMBL" id="JAQQBS010001422">
    <property type="protein sequence ID" value="KAK0165250.1"/>
    <property type="molecule type" value="Genomic_DNA"/>
</dbReference>
<comment type="caution">
    <text evidence="3">The sequence shown here is derived from an EMBL/GenBank/DDBJ whole genome shotgun (WGS) entry which is preliminary data.</text>
</comment>
<organism evidence="3 4">
    <name type="scientific">Microctonus aethiopoides</name>
    <dbReference type="NCBI Taxonomy" id="144406"/>
    <lineage>
        <taxon>Eukaryota</taxon>
        <taxon>Metazoa</taxon>
        <taxon>Ecdysozoa</taxon>
        <taxon>Arthropoda</taxon>
        <taxon>Hexapoda</taxon>
        <taxon>Insecta</taxon>
        <taxon>Pterygota</taxon>
        <taxon>Neoptera</taxon>
        <taxon>Endopterygota</taxon>
        <taxon>Hymenoptera</taxon>
        <taxon>Apocrita</taxon>
        <taxon>Ichneumonoidea</taxon>
        <taxon>Braconidae</taxon>
        <taxon>Euphorinae</taxon>
        <taxon>Microctonus</taxon>
    </lineage>
</organism>
<feature type="region of interest" description="Disordered" evidence="2">
    <location>
        <begin position="1"/>
        <end position="20"/>
    </location>
</feature>
<evidence type="ECO:0000256" key="2">
    <source>
        <dbReference type="SAM" id="MobiDB-lite"/>
    </source>
</evidence>
<dbReference type="Proteomes" id="UP001168990">
    <property type="component" value="Unassembled WGS sequence"/>
</dbReference>
<keyword evidence="1" id="KW-0175">Coiled coil</keyword>
<sequence>MENKALSNSENLEDKENKQSQRESLLNKLINFYEKKNAFLERKHNELAERVRIMELALPSVLSGFVVDDTNNFTMTKENITS</sequence>
<feature type="coiled-coil region" evidence="1">
    <location>
        <begin position="30"/>
        <end position="57"/>
    </location>
</feature>